<organism evidence="3 4">
    <name type="scientific">Cytospora schulzeri</name>
    <dbReference type="NCBI Taxonomy" id="448051"/>
    <lineage>
        <taxon>Eukaryota</taxon>
        <taxon>Fungi</taxon>
        <taxon>Dikarya</taxon>
        <taxon>Ascomycota</taxon>
        <taxon>Pezizomycotina</taxon>
        <taxon>Sordariomycetes</taxon>
        <taxon>Sordariomycetidae</taxon>
        <taxon>Diaporthales</taxon>
        <taxon>Cytosporaceae</taxon>
        <taxon>Cytospora</taxon>
    </lineage>
</organism>
<accession>A0A423WSQ8</accession>
<feature type="coiled-coil region" evidence="1">
    <location>
        <begin position="497"/>
        <end position="524"/>
    </location>
</feature>
<keyword evidence="1" id="KW-0175">Coiled coil</keyword>
<protein>
    <submittedName>
        <fullName evidence="3">Uncharacterized protein</fullName>
    </submittedName>
</protein>
<dbReference type="Proteomes" id="UP000283895">
    <property type="component" value="Unassembled WGS sequence"/>
</dbReference>
<evidence type="ECO:0000256" key="1">
    <source>
        <dbReference type="SAM" id="Coils"/>
    </source>
</evidence>
<feature type="region of interest" description="Disordered" evidence="2">
    <location>
        <begin position="552"/>
        <end position="572"/>
    </location>
</feature>
<gene>
    <name evidence="3" type="ORF">VMCG_04431</name>
</gene>
<reference evidence="3 4" key="1">
    <citation type="submission" date="2015-09" db="EMBL/GenBank/DDBJ databases">
        <title>Host preference determinants of Valsa canker pathogens revealed by comparative genomics.</title>
        <authorList>
            <person name="Yin Z."/>
            <person name="Huang L."/>
        </authorList>
    </citation>
    <scope>NUCLEOTIDE SEQUENCE [LARGE SCALE GENOMIC DNA]</scope>
    <source>
        <strain evidence="3 4">03-1</strain>
    </source>
</reference>
<evidence type="ECO:0000313" key="4">
    <source>
        <dbReference type="Proteomes" id="UP000283895"/>
    </source>
</evidence>
<keyword evidence="4" id="KW-1185">Reference proteome</keyword>
<dbReference type="EMBL" id="LKEA01000010">
    <property type="protein sequence ID" value="ROW06566.1"/>
    <property type="molecule type" value="Genomic_DNA"/>
</dbReference>
<dbReference type="STRING" id="356882.A0A423WSQ8"/>
<proteinExistence type="predicted"/>
<name>A0A423WSQ8_9PEZI</name>
<evidence type="ECO:0000256" key="2">
    <source>
        <dbReference type="SAM" id="MobiDB-lite"/>
    </source>
</evidence>
<feature type="coiled-coil region" evidence="1">
    <location>
        <begin position="135"/>
        <end position="200"/>
    </location>
</feature>
<comment type="caution">
    <text evidence="3">The sequence shown here is derived from an EMBL/GenBank/DDBJ whole genome shotgun (WGS) entry which is preliminary data.</text>
</comment>
<evidence type="ECO:0000313" key="3">
    <source>
        <dbReference type="EMBL" id="ROW06566.1"/>
    </source>
</evidence>
<dbReference type="AlphaFoldDB" id="A0A423WSQ8"/>
<sequence length="572" mass="64129">MPSDKASAEVAKGLRAVCDIMTQKVQLSYKRDIETKAFKKREQDYNNKVSGAKQFPAVRELYAKYNKHHKDIVEPIDKKLADLATAYQSETESFAESLVKALPINEIKTRQVLENAKAEFSRESESSQPAQGDRLQKLEELVNALKEKHDAQDVELAKLKKLNDKLRAGESSAPTLEKEREQLRSENRLLKIQLDALAERLGSVETWKAEFPKQVDSQWAEHTKFVEQAKAEWSATAAQINSKAVHDDTTREQIAALAQKDDALGTEITALRKYVEGHEDLLANVDIESLDDTIAKVQEYPAYSVLNDRVTRQQANVDSLKDSLDTTKQDSEKELAQRLEGFSNKIDYCGKKFDGLESRIKDLEEADSSADVLSSTRVYPGQAGTSNPGPASASGPELALGLAGISSRLDAAESRLTLEASRVDATILSVDTLQTKTDALQTEAKSIRGQIDNRCAALEMMVESLDDQWKNLNTTQMAQYMLEHLSRLQPSQLTPELRQLHMRLADLEKSVRDEKQERQARRERIIASYGDMPEEPGKRRVFAEEEAFHRQKRARVEGTNNVNGVANGHAHQ</sequence>
<dbReference type="OrthoDB" id="10254988at2759"/>